<evidence type="ECO:0000259" key="2">
    <source>
        <dbReference type="Pfam" id="PF10119"/>
    </source>
</evidence>
<dbReference type="InterPro" id="IPR029063">
    <property type="entry name" value="SAM-dependent_MTases_sf"/>
</dbReference>
<protein>
    <submittedName>
        <fullName evidence="3">SAM-dependent methyltransferase</fullName>
    </submittedName>
</protein>
<sequence length="329" mass="36145">MNSATRRWRADDDEAPCGSSVRPATSPDHLAAVAHLFGVDPPPVAGARILEIASAADLLPSAADLAVLGQFDFVICHGVYSGVPARMRDAILATIRTALAPQGVAYVSYHVQPGWEFGEARHDSSITPCYFVDFVEHLDTYDLVYLADARAETMYAADHHEDTAQELIDGCQSQLELEQCLDFVRHRTFRQSLLVHAHRAARIRYDIGPDRFPALHFASSLPVADGFTRFDHTTQHYGAAGTQQIYTNDHGVKAAIDVLSARWPHTVAWPELTASTRDRLAAAGLEVPADLQTRIDTLLQMLLVRGLVRYRLNSVAPIGDPITPGVFTR</sequence>
<keyword evidence="3" id="KW-0808">Transferase</keyword>
<reference evidence="3 4" key="1">
    <citation type="submission" date="2020-03" db="EMBL/GenBank/DDBJ databases">
        <title>Sequencing the genomes of 1000 actinobacteria strains.</title>
        <authorList>
            <person name="Klenk H.-P."/>
        </authorList>
    </citation>
    <scope>NUCLEOTIDE SEQUENCE [LARGE SCALE GENOMIC DNA]</scope>
    <source>
        <strain evidence="3 4">DSM 44556</strain>
    </source>
</reference>
<evidence type="ECO:0000256" key="1">
    <source>
        <dbReference type="SAM" id="MobiDB-lite"/>
    </source>
</evidence>
<dbReference type="AlphaFoldDB" id="A0A7X5ZEL7"/>
<dbReference type="GO" id="GO:0008168">
    <property type="term" value="F:methyltransferase activity"/>
    <property type="evidence" value="ECO:0007669"/>
    <property type="project" value="UniProtKB-KW"/>
</dbReference>
<keyword evidence="4" id="KW-1185">Reference proteome</keyword>
<accession>A0A7X5ZEL7</accession>
<dbReference type="SUPFAM" id="SSF53335">
    <property type="entry name" value="S-adenosyl-L-methionine-dependent methyltransferases"/>
    <property type="match status" value="1"/>
</dbReference>
<dbReference type="Proteomes" id="UP000547444">
    <property type="component" value="Unassembled WGS sequence"/>
</dbReference>
<dbReference type="EMBL" id="JAANOW010000002">
    <property type="protein sequence ID" value="NIH97379.1"/>
    <property type="molecule type" value="Genomic_DNA"/>
</dbReference>
<proteinExistence type="predicted"/>
<organism evidence="3 4">
    <name type="scientific">Mycolicibacterium fluoranthenivorans</name>
    <dbReference type="NCBI Taxonomy" id="258505"/>
    <lineage>
        <taxon>Bacteria</taxon>
        <taxon>Bacillati</taxon>
        <taxon>Actinomycetota</taxon>
        <taxon>Actinomycetes</taxon>
        <taxon>Mycobacteriales</taxon>
        <taxon>Mycobacteriaceae</taxon>
        <taxon>Mycolicibacterium</taxon>
    </lineage>
</organism>
<gene>
    <name evidence="3" type="ORF">FHU31_004369</name>
</gene>
<name>A0A7X5ZEL7_9MYCO</name>
<comment type="caution">
    <text evidence="3">The sequence shown here is derived from an EMBL/GenBank/DDBJ whole genome shotgun (WGS) entry which is preliminary data.</text>
</comment>
<keyword evidence="3" id="KW-0489">Methyltransferase</keyword>
<dbReference type="GO" id="GO:0032259">
    <property type="term" value="P:methylation"/>
    <property type="evidence" value="ECO:0007669"/>
    <property type="project" value="UniProtKB-KW"/>
</dbReference>
<dbReference type="InterPro" id="IPR018773">
    <property type="entry name" value="MeTrfase_reg_dom_prd"/>
</dbReference>
<evidence type="ECO:0000313" key="3">
    <source>
        <dbReference type="EMBL" id="NIH97379.1"/>
    </source>
</evidence>
<feature type="domain" description="Methyltransferase regulatory" evidence="2">
    <location>
        <begin position="126"/>
        <end position="196"/>
    </location>
</feature>
<feature type="region of interest" description="Disordered" evidence="1">
    <location>
        <begin position="1"/>
        <end position="23"/>
    </location>
</feature>
<evidence type="ECO:0000313" key="4">
    <source>
        <dbReference type="Proteomes" id="UP000547444"/>
    </source>
</evidence>
<dbReference type="Pfam" id="PF10119">
    <property type="entry name" value="MethyTransf_Reg"/>
    <property type="match status" value="1"/>
</dbReference>
<dbReference type="Gene3D" id="3.40.50.150">
    <property type="entry name" value="Vaccinia Virus protein VP39"/>
    <property type="match status" value="1"/>
</dbReference>
<dbReference type="RefSeq" id="WP_167162296.1">
    <property type="nucleotide sequence ID" value="NZ_JAANOW010000002.1"/>
</dbReference>